<evidence type="ECO:0000313" key="3">
    <source>
        <dbReference type="Proteomes" id="UP001157138"/>
    </source>
</evidence>
<evidence type="ECO:0000313" key="2">
    <source>
        <dbReference type="EMBL" id="GLT18871.1"/>
    </source>
</evidence>
<keyword evidence="3" id="KW-1185">Reference proteome</keyword>
<evidence type="ECO:0000256" key="1">
    <source>
        <dbReference type="SAM" id="Phobius"/>
    </source>
</evidence>
<dbReference type="EMBL" id="BSPW01000059">
    <property type="protein sequence ID" value="GLT18871.1"/>
    <property type="molecule type" value="Genomic_DNA"/>
</dbReference>
<keyword evidence="1" id="KW-1133">Transmembrane helix</keyword>
<dbReference type="Proteomes" id="UP001157138">
    <property type="component" value="Unassembled WGS sequence"/>
</dbReference>
<keyword evidence="1" id="KW-0812">Transmembrane</keyword>
<gene>
    <name evidence="2" type="ORF">GCM10007938_26530</name>
</gene>
<organism evidence="2 3">
    <name type="scientific">Vibrio zhanjiangensis</name>
    <dbReference type="NCBI Taxonomy" id="1046128"/>
    <lineage>
        <taxon>Bacteria</taxon>
        <taxon>Pseudomonadati</taxon>
        <taxon>Pseudomonadota</taxon>
        <taxon>Gammaproteobacteria</taxon>
        <taxon>Vibrionales</taxon>
        <taxon>Vibrionaceae</taxon>
        <taxon>Vibrio</taxon>
    </lineage>
</organism>
<dbReference type="RefSeq" id="WP_284192742.1">
    <property type="nucleotide sequence ID" value="NZ_BSPW01000059.1"/>
</dbReference>
<proteinExistence type="predicted"/>
<name>A0ABQ6F1X4_9VIBR</name>
<sequence>MWDKVKSIVASAAPLVGGLIGGPVGGSVGSLVAHTLGVENTPKAIEAELKRNPDALIKIKQLESDERIALRKLMIEETRLLIRREENFLEDSQDARGQHKDHWMPWALTVILALMVIGMFAALFFGTPPDAYSQVLIMIAGTVLGGFGTAIAFWLGSSMGSQTKSKQLIGGFNVR</sequence>
<feature type="transmembrane region" description="Helical" evidence="1">
    <location>
        <begin position="106"/>
        <end position="125"/>
    </location>
</feature>
<keyword evidence="1" id="KW-0472">Membrane</keyword>
<reference evidence="3" key="1">
    <citation type="journal article" date="2019" name="Int. J. Syst. Evol. Microbiol.">
        <title>The Global Catalogue of Microorganisms (GCM) 10K type strain sequencing project: providing services to taxonomists for standard genome sequencing and annotation.</title>
        <authorList>
            <consortium name="The Broad Institute Genomics Platform"/>
            <consortium name="The Broad Institute Genome Sequencing Center for Infectious Disease"/>
            <person name="Wu L."/>
            <person name="Ma J."/>
        </authorList>
    </citation>
    <scope>NUCLEOTIDE SEQUENCE [LARGE SCALE GENOMIC DNA]</scope>
    <source>
        <strain evidence="3">NBRC 108723</strain>
    </source>
</reference>
<comment type="caution">
    <text evidence="2">The sequence shown here is derived from an EMBL/GenBank/DDBJ whole genome shotgun (WGS) entry which is preliminary data.</text>
</comment>
<protein>
    <submittedName>
        <fullName evidence="2">Uncharacterized protein</fullName>
    </submittedName>
</protein>
<feature type="transmembrane region" description="Helical" evidence="1">
    <location>
        <begin position="131"/>
        <end position="156"/>
    </location>
</feature>
<accession>A0ABQ6F1X4</accession>